<evidence type="ECO:0000313" key="2">
    <source>
        <dbReference type="Proteomes" id="UP000789901"/>
    </source>
</evidence>
<evidence type="ECO:0000313" key="1">
    <source>
        <dbReference type="EMBL" id="CAG8824955.1"/>
    </source>
</evidence>
<sequence>MLPEYSYKPIVAFHIVQKSRSIKDNKTELTKTIHQENFDKSSRQMEHAILIEVINQISSPLEENNLYLDVYINGDLDSNKTLAHVCIVSKISADLKHLMKNIRNSVLNKSFKSFEDHIMQWFHSCIYSAVLKREAKDQFAPSEEETREMQVD</sequence>
<accession>A0ABN7WBI8</accession>
<keyword evidence="2" id="KW-1185">Reference proteome</keyword>
<reference evidence="1 2" key="1">
    <citation type="submission" date="2021-06" db="EMBL/GenBank/DDBJ databases">
        <authorList>
            <person name="Kallberg Y."/>
            <person name="Tangrot J."/>
            <person name="Rosling A."/>
        </authorList>
    </citation>
    <scope>NUCLEOTIDE SEQUENCE [LARGE SCALE GENOMIC DNA]</scope>
    <source>
        <strain evidence="1 2">120-4 pot B 10/14</strain>
    </source>
</reference>
<proteinExistence type="predicted"/>
<name>A0ABN7WBI8_GIGMA</name>
<protein>
    <submittedName>
        <fullName evidence="1">17264_t:CDS:1</fullName>
    </submittedName>
</protein>
<organism evidence="1 2">
    <name type="scientific">Gigaspora margarita</name>
    <dbReference type="NCBI Taxonomy" id="4874"/>
    <lineage>
        <taxon>Eukaryota</taxon>
        <taxon>Fungi</taxon>
        <taxon>Fungi incertae sedis</taxon>
        <taxon>Mucoromycota</taxon>
        <taxon>Glomeromycotina</taxon>
        <taxon>Glomeromycetes</taxon>
        <taxon>Diversisporales</taxon>
        <taxon>Gigasporaceae</taxon>
        <taxon>Gigaspora</taxon>
    </lineage>
</organism>
<feature type="non-terminal residue" evidence="1">
    <location>
        <position position="152"/>
    </location>
</feature>
<dbReference type="Proteomes" id="UP000789901">
    <property type="component" value="Unassembled WGS sequence"/>
</dbReference>
<comment type="caution">
    <text evidence="1">The sequence shown here is derived from an EMBL/GenBank/DDBJ whole genome shotgun (WGS) entry which is preliminary data.</text>
</comment>
<gene>
    <name evidence="1" type="ORF">GMARGA_LOCUS28712</name>
</gene>
<dbReference type="EMBL" id="CAJVQB010037193">
    <property type="protein sequence ID" value="CAG8824955.1"/>
    <property type="molecule type" value="Genomic_DNA"/>
</dbReference>